<keyword evidence="3" id="KW-1185">Reference proteome</keyword>
<comment type="caution">
    <text evidence="2">The sequence shown here is derived from an EMBL/GenBank/DDBJ whole genome shotgun (WGS) entry which is preliminary data.</text>
</comment>
<dbReference type="RefSeq" id="WP_183854440.1">
    <property type="nucleotide sequence ID" value="NZ_JACHOO010000003.1"/>
</dbReference>
<organism evidence="2 3">
    <name type="scientific">Prosthecomicrobium pneumaticum</name>
    <dbReference type="NCBI Taxonomy" id="81895"/>
    <lineage>
        <taxon>Bacteria</taxon>
        <taxon>Pseudomonadati</taxon>
        <taxon>Pseudomonadota</taxon>
        <taxon>Alphaproteobacteria</taxon>
        <taxon>Hyphomicrobiales</taxon>
        <taxon>Kaistiaceae</taxon>
        <taxon>Prosthecomicrobium</taxon>
    </lineage>
</organism>
<dbReference type="AlphaFoldDB" id="A0A7W9FKD7"/>
<feature type="signal peptide" evidence="1">
    <location>
        <begin position="1"/>
        <end position="23"/>
    </location>
</feature>
<protein>
    <recommendedName>
        <fullName evidence="4">PepSY domain-containing protein</fullName>
    </recommendedName>
</protein>
<evidence type="ECO:0000256" key="1">
    <source>
        <dbReference type="SAM" id="SignalP"/>
    </source>
</evidence>
<dbReference type="EMBL" id="JACHOO010000003">
    <property type="protein sequence ID" value="MBB5752546.1"/>
    <property type="molecule type" value="Genomic_DNA"/>
</dbReference>
<reference evidence="2 3" key="1">
    <citation type="submission" date="2020-08" db="EMBL/GenBank/DDBJ databases">
        <title>Genomic Encyclopedia of Type Strains, Phase IV (KMG-IV): sequencing the most valuable type-strain genomes for metagenomic binning, comparative biology and taxonomic classification.</title>
        <authorList>
            <person name="Goeker M."/>
        </authorList>
    </citation>
    <scope>NUCLEOTIDE SEQUENCE [LARGE SCALE GENOMIC DNA]</scope>
    <source>
        <strain evidence="2 3">DSM 16268</strain>
    </source>
</reference>
<name>A0A7W9FKD7_9HYPH</name>
<sequence>MLKSLLVATTLIVAGTSVLPASAAPASIGAGIAAPVAAAAPAGDLRAELVQYHGGWLSPREVRRRLRWQGYEEIRILDRRGRTYVVRAEGRRGRDFILVVSARTGEVLSRRPAGW</sequence>
<evidence type="ECO:0000313" key="2">
    <source>
        <dbReference type="EMBL" id="MBB5752546.1"/>
    </source>
</evidence>
<keyword evidence="1" id="KW-0732">Signal</keyword>
<gene>
    <name evidence="2" type="ORF">GGQ63_001600</name>
</gene>
<proteinExistence type="predicted"/>
<dbReference type="Proteomes" id="UP000523821">
    <property type="component" value="Unassembled WGS sequence"/>
</dbReference>
<feature type="chain" id="PRO_5031351080" description="PepSY domain-containing protein" evidence="1">
    <location>
        <begin position="24"/>
        <end position="115"/>
    </location>
</feature>
<accession>A0A7W9FKD7</accession>
<evidence type="ECO:0008006" key="4">
    <source>
        <dbReference type="Google" id="ProtNLM"/>
    </source>
</evidence>
<evidence type="ECO:0000313" key="3">
    <source>
        <dbReference type="Proteomes" id="UP000523821"/>
    </source>
</evidence>